<proteinExistence type="predicted"/>
<dbReference type="Proteomes" id="UP000321907">
    <property type="component" value="Unassembled WGS sequence"/>
</dbReference>
<evidence type="ECO:0000313" key="6">
    <source>
        <dbReference type="Proteomes" id="UP000321907"/>
    </source>
</evidence>
<dbReference type="OrthoDB" id="9809670at2"/>
<keyword evidence="2" id="KW-0732">Signal</keyword>
<feature type="domain" description="Signal transduction histidine kinase internal region" evidence="3">
    <location>
        <begin position="694"/>
        <end position="766"/>
    </location>
</feature>
<dbReference type="InterPro" id="IPR050640">
    <property type="entry name" value="Bact_2-comp_sensor_kinase"/>
</dbReference>
<evidence type="ECO:0008006" key="7">
    <source>
        <dbReference type="Google" id="ProtNLM"/>
    </source>
</evidence>
<reference evidence="5 6" key="1">
    <citation type="submission" date="2019-08" db="EMBL/GenBank/DDBJ databases">
        <title>Lewinella sp. strain SSH13 Genome sequencing and assembly.</title>
        <authorList>
            <person name="Kim I."/>
        </authorList>
    </citation>
    <scope>NUCLEOTIDE SEQUENCE [LARGE SCALE GENOMIC DNA]</scope>
    <source>
        <strain evidence="5 6">SSH13</strain>
    </source>
</reference>
<accession>A0A5C7FNR7</accession>
<dbReference type="Gene3D" id="2.60.40.10">
    <property type="entry name" value="Immunoglobulins"/>
    <property type="match status" value="1"/>
</dbReference>
<keyword evidence="6" id="KW-1185">Reference proteome</keyword>
<evidence type="ECO:0000259" key="3">
    <source>
        <dbReference type="Pfam" id="PF06580"/>
    </source>
</evidence>
<feature type="domain" description="Two component regulator three Y" evidence="4">
    <location>
        <begin position="579"/>
        <end position="639"/>
    </location>
</feature>
<keyword evidence="1" id="KW-0472">Membrane</keyword>
<dbReference type="Pfam" id="PF07495">
    <property type="entry name" value="Y_Y_Y"/>
    <property type="match status" value="1"/>
</dbReference>
<feature type="chain" id="PRO_5022721114" description="Two component regulator with propeller domain" evidence="2">
    <location>
        <begin position="19"/>
        <end position="898"/>
    </location>
</feature>
<dbReference type="PANTHER" id="PTHR34220:SF7">
    <property type="entry name" value="SENSOR HISTIDINE KINASE YPDA"/>
    <property type="match status" value="1"/>
</dbReference>
<organism evidence="5 6">
    <name type="scientific">Neolewinella aurantiaca</name>
    <dbReference type="NCBI Taxonomy" id="2602767"/>
    <lineage>
        <taxon>Bacteria</taxon>
        <taxon>Pseudomonadati</taxon>
        <taxon>Bacteroidota</taxon>
        <taxon>Saprospiria</taxon>
        <taxon>Saprospirales</taxon>
        <taxon>Lewinellaceae</taxon>
        <taxon>Neolewinella</taxon>
    </lineage>
</organism>
<feature type="signal peptide" evidence="2">
    <location>
        <begin position="1"/>
        <end position="18"/>
    </location>
</feature>
<protein>
    <recommendedName>
        <fullName evidence="7">Two component regulator with propeller domain</fullName>
    </recommendedName>
</protein>
<keyword evidence="1" id="KW-1133">Transmembrane helix</keyword>
<dbReference type="InterPro" id="IPR036890">
    <property type="entry name" value="HATPase_C_sf"/>
</dbReference>
<keyword evidence="1" id="KW-0812">Transmembrane</keyword>
<evidence type="ECO:0000256" key="1">
    <source>
        <dbReference type="SAM" id="Phobius"/>
    </source>
</evidence>
<dbReference type="Pfam" id="PF07494">
    <property type="entry name" value="Reg_prop"/>
    <property type="match status" value="2"/>
</dbReference>
<dbReference type="SUPFAM" id="SSF55874">
    <property type="entry name" value="ATPase domain of HSP90 chaperone/DNA topoisomerase II/histidine kinase"/>
    <property type="match status" value="1"/>
</dbReference>
<dbReference type="SUPFAM" id="SSF63829">
    <property type="entry name" value="Calcium-dependent phosphotriesterase"/>
    <property type="match status" value="2"/>
</dbReference>
<dbReference type="Gene3D" id="3.30.565.10">
    <property type="entry name" value="Histidine kinase-like ATPase, C-terminal domain"/>
    <property type="match status" value="1"/>
</dbReference>
<sequence length="898" mass="99486">MRLHLIFILSLTCGFLQAQSYAFLQWTVADGLPATDVTALAEDDNGYLWVGTNGGGVARFDGKSFTVFSTAEGLSDNFVRSVYSDGRGLTVRTNTGTSRFSAVKNLFSGADAGAEKVEAPEPAAPKNVRLPGGKNLSVTAELKLPSGEQLLGTEDGLYLIGKNGEPNGHFTAPLNLPGTRVRALIQDRQGRVWIATNGGLARMVPSEIQYSPPGKDGPAGRRITDIYAAYDGGLWLALGKDGLQRYDSSRFYPPLTDVVPPRTEITSLNEVPGYGLFITTADRGIYVLNDSLKVSHLTFRDGLPGNQFLTSLPSREEILWAVSYDQGICMIRPADSTFQVENFGPDEDIPLTNFTAATYGPRGNIILGDKLGNVYRWDQEVDTMVAIYGSETGLPRGPVTAMGVRSGTQLWVAVAGYGLYYTDLMMDKVRFAPLPSRFGVMPTDINTILVPQGYTRQRNNNGAEIWLGTDRDLVRIYLDRDGRPDWFRRYGKAEGFPAASVISSAYDGERMWFGTTNGLVSVLPDDADGYVAPPPVNISRIDLFYEPIEEEDYVLENGIPHLAAGNNHLNFRFGAVDLTYPDRVRFQWRLAPYEKEWSPVTDETSVRYTSLSAGNYTFEVRATTDGGKTWGETAEYTFAVATPFWRQGWVWSLMALAGIALMVAAFYFFYRRIQRSEARKREEIEAQNQLLSLEQKALQLQMNPHFIFNALNGIRGLVDGKNDAEARRQIGRFAKLMRGILNNSRRETIPLSQEISTLTEYLEMERFCQPFDFTYTISPPENVDPEEVSMPSMLLQPFLENAVLHGLSPLEGRAGHISVSFIMRGRRMQCTVSDNGIGRNAAAARKASRPTSHKSVALDVTQARLKTMKGRMEVADVLDAEGEVAGTRVELVFPVESW</sequence>
<evidence type="ECO:0000259" key="4">
    <source>
        <dbReference type="Pfam" id="PF07495"/>
    </source>
</evidence>
<comment type="caution">
    <text evidence="5">The sequence shown here is derived from an EMBL/GenBank/DDBJ whole genome shotgun (WGS) entry which is preliminary data.</text>
</comment>
<dbReference type="EMBL" id="VOXD01000033">
    <property type="protein sequence ID" value="TXF87659.1"/>
    <property type="molecule type" value="Genomic_DNA"/>
</dbReference>
<dbReference type="Gene3D" id="2.130.10.10">
    <property type="entry name" value="YVTN repeat-like/Quinoprotein amine dehydrogenase"/>
    <property type="match status" value="2"/>
</dbReference>
<dbReference type="GO" id="GO:0000155">
    <property type="term" value="F:phosphorelay sensor kinase activity"/>
    <property type="evidence" value="ECO:0007669"/>
    <property type="project" value="InterPro"/>
</dbReference>
<name>A0A5C7FNR7_9BACT</name>
<feature type="transmembrane region" description="Helical" evidence="1">
    <location>
        <begin position="649"/>
        <end position="670"/>
    </location>
</feature>
<dbReference type="InterPro" id="IPR013783">
    <property type="entry name" value="Ig-like_fold"/>
</dbReference>
<evidence type="ECO:0000256" key="2">
    <source>
        <dbReference type="SAM" id="SignalP"/>
    </source>
</evidence>
<dbReference type="Pfam" id="PF06580">
    <property type="entry name" value="His_kinase"/>
    <property type="match status" value="1"/>
</dbReference>
<gene>
    <name evidence="5" type="ORF">FUA23_17770</name>
</gene>
<dbReference type="RefSeq" id="WP_147932114.1">
    <property type="nucleotide sequence ID" value="NZ_VOXD01000033.1"/>
</dbReference>
<dbReference type="AlphaFoldDB" id="A0A5C7FNR7"/>
<dbReference type="GO" id="GO:0016020">
    <property type="term" value="C:membrane"/>
    <property type="evidence" value="ECO:0007669"/>
    <property type="project" value="InterPro"/>
</dbReference>
<dbReference type="PANTHER" id="PTHR34220">
    <property type="entry name" value="SENSOR HISTIDINE KINASE YPDA"/>
    <property type="match status" value="1"/>
</dbReference>
<evidence type="ECO:0000313" key="5">
    <source>
        <dbReference type="EMBL" id="TXF87659.1"/>
    </source>
</evidence>
<dbReference type="InterPro" id="IPR011110">
    <property type="entry name" value="Reg_prop"/>
</dbReference>
<dbReference type="InterPro" id="IPR011123">
    <property type="entry name" value="Y_Y_Y"/>
</dbReference>
<dbReference type="InterPro" id="IPR015943">
    <property type="entry name" value="WD40/YVTN_repeat-like_dom_sf"/>
</dbReference>
<dbReference type="InterPro" id="IPR010559">
    <property type="entry name" value="Sig_transdc_His_kin_internal"/>
</dbReference>